<organism evidence="1 2">
    <name type="scientific">Xylophilus ampelinus</name>
    <dbReference type="NCBI Taxonomy" id="54067"/>
    <lineage>
        <taxon>Bacteria</taxon>
        <taxon>Pseudomonadati</taxon>
        <taxon>Pseudomonadota</taxon>
        <taxon>Betaproteobacteria</taxon>
        <taxon>Burkholderiales</taxon>
        <taxon>Xylophilus</taxon>
    </lineage>
</organism>
<dbReference type="EMBL" id="QJTC01000018">
    <property type="protein sequence ID" value="PYE75877.1"/>
    <property type="molecule type" value="Genomic_DNA"/>
</dbReference>
<comment type="caution">
    <text evidence="1">The sequence shown here is derived from an EMBL/GenBank/DDBJ whole genome shotgun (WGS) entry which is preliminary data.</text>
</comment>
<proteinExistence type="predicted"/>
<evidence type="ECO:0000313" key="1">
    <source>
        <dbReference type="EMBL" id="PYE75877.1"/>
    </source>
</evidence>
<protein>
    <submittedName>
        <fullName evidence="1">Uncharacterized protein</fullName>
    </submittedName>
</protein>
<name>A0A318SDZ4_9BURK</name>
<reference evidence="1 2" key="1">
    <citation type="submission" date="2018-06" db="EMBL/GenBank/DDBJ databases">
        <title>Genomic Encyclopedia of Type Strains, Phase III (KMG-III): the genomes of soil and plant-associated and newly described type strains.</title>
        <authorList>
            <person name="Whitman W."/>
        </authorList>
    </citation>
    <scope>NUCLEOTIDE SEQUENCE [LARGE SCALE GENOMIC DNA]</scope>
    <source>
        <strain evidence="1 2">CECT 7646</strain>
    </source>
</reference>
<evidence type="ECO:0000313" key="2">
    <source>
        <dbReference type="Proteomes" id="UP000247540"/>
    </source>
</evidence>
<accession>A0A318SDZ4</accession>
<sequence>MLRLQRDTWLSTVAAELRTDPALHDASTWLLARRTAEELDRFVSRGPWREWRTAGLPDGSSRLREALYHVALANAGQDLSARQVLRILGQASSVLCH</sequence>
<dbReference type="Proteomes" id="UP000247540">
    <property type="component" value="Unassembled WGS sequence"/>
</dbReference>
<dbReference type="AlphaFoldDB" id="A0A318SDZ4"/>
<gene>
    <name evidence="1" type="ORF">DFQ15_1182</name>
</gene>
<keyword evidence="2" id="KW-1185">Reference proteome</keyword>